<dbReference type="EMBL" id="JAABOA010002048">
    <property type="protein sequence ID" value="KAF9580465.1"/>
    <property type="molecule type" value="Genomic_DNA"/>
</dbReference>
<evidence type="ECO:0000313" key="5">
    <source>
        <dbReference type="Proteomes" id="UP000780801"/>
    </source>
</evidence>
<dbReference type="Pfam" id="PF12999">
    <property type="entry name" value="PRKCSH-like"/>
    <property type="match status" value="1"/>
</dbReference>
<feature type="signal peptide" evidence="2">
    <location>
        <begin position="1"/>
        <end position="21"/>
    </location>
</feature>
<organism evidence="4 5">
    <name type="scientific">Lunasporangiospora selenospora</name>
    <dbReference type="NCBI Taxonomy" id="979761"/>
    <lineage>
        <taxon>Eukaryota</taxon>
        <taxon>Fungi</taxon>
        <taxon>Fungi incertae sedis</taxon>
        <taxon>Mucoromycota</taxon>
        <taxon>Mortierellomycotina</taxon>
        <taxon>Mortierellomycetes</taxon>
        <taxon>Mortierellales</taxon>
        <taxon>Mortierellaceae</taxon>
        <taxon>Lunasporangiospora</taxon>
    </lineage>
</organism>
<dbReference type="GO" id="GO:0017177">
    <property type="term" value="C:glucosidase II complex"/>
    <property type="evidence" value="ECO:0007669"/>
    <property type="project" value="TreeGrafter"/>
</dbReference>
<dbReference type="InterPro" id="IPR028146">
    <property type="entry name" value="PRKCSH_N"/>
</dbReference>
<sequence>MKTRGLCFPILVTMALSLVNADRPKASSDNMRGIAPSMAKQYTPDNAGNWKCLDGSKTIAFSAINDDYCDCPDGSDEPGMY</sequence>
<protein>
    <recommendedName>
        <fullName evidence="3">Glucosidase II beta subunit N-terminal domain-containing protein</fullName>
    </recommendedName>
</protein>
<feature type="domain" description="Glucosidase II beta subunit N-terminal" evidence="3">
    <location>
        <begin position="25"/>
        <end position="79"/>
    </location>
</feature>
<proteinExistence type="predicted"/>
<dbReference type="GO" id="GO:0006491">
    <property type="term" value="P:N-glycan processing"/>
    <property type="evidence" value="ECO:0007669"/>
    <property type="project" value="TreeGrafter"/>
</dbReference>
<evidence type="ECO:0000256" key="2">
    <source>
        <dbReference type="SAM" id="SignalP"/>
    </source>
</evidence>
<gene>
    <name evidence="4" type="ORF">BGW38_002885</name>
</gene>
<comment type="caution">
    <text evidence="4">The sequence shown here is derived from an EMBL/GenBank/DDBJ whole genome shotgun (WGS) entry which is preliminary data.</text>
</comment>
<evidence type="ECO:0000313" key="4">
    <source>
        <dbReference type="EMBL" id="KAF9580465.1"/>
    </source>
</evidence>
<keyword evidence="2" id="KW-0732">Signal</keyword>
<dbReference type="OrthoDB" id="28322at2759"/>
<keyword evidence="5" id="KW-1185">Reference proteome</keyword>
<dbReference type="PANTHER" id="PTHR12630:SF1">
    <property type="entry name" value="GLUCOSIDASE 2 SUBUNIT BETA"/>
    <property type="match status" value="1"/>
</dbReference>
<keyword evidence="1" id="KW-1015">Disulfide bond</keyword>
<dbReference type="PANTHER" id="PTHR12630">
    <property type="entry name" value="N-LINKED OLIGOSACCHARIDE PROCESSING"/>
    <property type="match status" value="1"/>
</dbReference>
<dbReference type="SUPFAM" id="SSF57424">
    <property type="entry name" value="LDL receptor-like module"/>
    <property type="match status" value="1"/>
</dbReference>
<accession>A0A9P6KD83</accession>
<name>A0A9P6KD83_9FUNG</name>
<evidence type="ECO:0000256" key="1">
    <source>
        <dbReference type="ARBA" id="ARBA00023157"/>
    </source>
</evidence>
<dbReference type="Proteomes" id="UP000780801">
    <property type="component" value="Unassembled WGS sequence"/>
</dbReference>
<dbReference type="InterPro" id="IPR036055">
    <property type="entry name" value="LDL_receptor-like_sf"/>
</dbReference>
<evidence type="ECO:0000259" key="3">
    <source>
        <dbReference type="Pfam" id="PF12999"/>
    </source>
</evidence>
<dbReference type="AlphaFoldDB" id="A0A9P6KD83"/>
<feature type="chain" id="PRO_5040119004" description="Glucosidase II beta subunit N-terminal domain-containing protein" evidence="2">
    <location>
        <begin position="22"/>
        <end position="81"/>
    </location>
</feature>
<reference evidence="4" key="1">
    <citation type="journal article" date="2020" name="Fungal Divers.">
        <title>Resolving the Mortierellaceae phylogeny through synthesis of multi-gene phylogenetics and phylogenomics.</title>
        <authorList>
            <person name="Vandepol N."/>
            <person name="Liber J."/>
            <person name="Desiro A."/>
            <person name="Na H."/>
            <person name="Kennedy M."/>
            <person name="Barry K."/>
            <person name="Grigoriev I.V."/>
            <person name="Miller A.N."/>
            <person name="O'Donnell K."/>
            <person name="Stajich J.E."/>
            <person name="Bonito G."/>
        </authorList>
    </citation>
    <scope>NUCLEOTIDE SEQUENCE</scope>
    <source>
        <strain evidence="4">KOD1015</strain>
    </source>
</reference>
<dbReference type="InterPro" id="IPR039794">
    <property type="entry name" value="Gtb1-like"/>
</dbReference>